<feature type="region of interest" description="Disordered" evidence="16">
    <location>
        <begin position="590"/>
        <end position="609"/>
    </location>
</feature>
<dbReference type="InterPro" id="IPR013087">
    <property type="entry name" value="Znf_C2H2_type"/>
</dbReference>
<dbReference type="SUPFAM" id="SSF57667">
    <property type="entry name" value="beta-beta-alpha zinc fingers"/>
    <property type="match status" value="1"/>
</dbReference>
<keyword evidence="11" id="KW-0804">Transcription</keyword>
<dbReference type="Proteomes" id="UP000504634">
    <property type="component" value="Unplaced"/>
</dbReference>
<evidence type="ECO:0000256" key="6">
    <source>
        <dbReference type="ARBA" id="ARBA00022853"/>
    </source>
</evidence>
<dbReference type="FunFam" id="3.30.160.60:FF:001994">
    <property type="entry name" value="Tramtrack, isoform A"/>
    <property type="match status" value="1"/>
</dbReference>
<dbReference type="SMART" id="SM00355">
    <property type="entry name" value="ZnF_C2H2"/>
    <property type="match status" value="2"/>
</dbReference>
<dbReference type="GO" id="GO:0140681">
    <property type="term" value="F:histone H3K36me2/H3K36me3 demethylase activity"/>
    <property type="evidence" value="ECO:0007669"/>
    <property type="project" value="UniProtKB-ARBA"/>
</dbReference>
<dbReference type="PROSITE" id="PS00028">
    <property type="entry name" value="ZINC_FINGER_C2H2_1"/>
    <property type="match status" value="1"/>
</dbReference>
<keyword evidence="4" id="KW-0479">Metal-binding</keyword>
<feature type="domain" description="JmjC" evidence="19">
    <location>
        <begin position="146"/>
        <end position="312"/>
    </location>
</feature>
<evidence type="ECO:0000256" key="14">
    <source>
        <dbReference type="ARBA" id="ARBA00053408"/>
    </source>
</evidence>
<evidence type="ECO:0000256" key="3">
    <source>
        <dbReference type="ARBA" id="ARBA00012900"/>
    </source>
</evidence>
<feature type="domain" description="JmjN" evidence="18">
    <location>
        <begin position="15"/>
        <end position="57"/>
    </location>
</feature>
<reference evidence="21" key="1">
    <citation type="submission" date="2025-08" db="UniProtKB">
        <authorList>
            <consortium name="RefSeq"/>
        </authorList>
    </citation>
    <scope>IDENTIFICATION</scope>
    <source>
        <strain evidence="21">11010-0011.00</strain>
        <tissue evidence="21">Whole body</tissue>
    </source>
</reference>
<evidence type="ECO:0000256" key="12">
    <source>
        <dbReference type="ARBA" id="ARBA00023242"/>
    </source>
</evidence>
<feature type="region of interest" description="Disordered" evidence="16">
    <location>
        <begin position="378"/>
        <end position="402"/>
    </location>
</feature>
<feature type="region of interest" description="Disordered" evidence="16">
    <location>
        <begin position="1194"/>
        <end position="1214"/>
    </location>
</feature>
<comment type="catalytic activity">
    <reaction evidence="13">
        <text>N(6),N(6),N(6)-trimethyl-L-lysyl(9)-[histone H3] + 2 2-oxoglutarate + 2 O2 = N(6)-methyl-L-lysyl(9)-[histone H3] + 2 formaldehyde + 2 succinate + 2 CO2</text>
        <dbReference type="Rhea" id="RHEA:60200"/>
        <dbReference type="Rhea" id="RHEA-COMP:15538"/>
        <dbReference type="Rhea" id="RHEA-COMP:15542"/>
        <dbReference type="ChEBI" id="CHEBI:15379"/>
        <dbReference type="ChEBI" id="CHEBI:16526"/>
        <dbReference type="ChEBI" id="CHEBI:16810"/>
        <dbReference type="ChEBI" id="CHEBI:16842"/>
        <dbReference type="ChEBI" id="CHEBI:30031"/>
        <dbReference type="ChEBI" id="CHEBI:61929"/>
        <dbReference type="ChEBI" id="CHEBI:61961"/>
        <dbReference type="EC" id="1.14.11.66"/>
    </reaction>
</comment>
<dbReference type="EC" id="1.14.11.66" evidence="3"/>
<feature type="compositionally biased region" description="Low complexity" evidence="16">
    <location>
        <begin position="1420"/>
        <end position="1445"/>
    </location>
</feature>
<dbReference type="Gene3D" id="2.60.120.650">
    <property type="entry name" value="Cupin"/>
    <property type="match status" value="1"/>
</dbReference>
<feature type="region of interest" description="Disordered" evidence="16">
    <location>
        <begin position="682"/>
        <end position="709"/>
    </location>
</feature>
<evidence type="ECO:0000256" key="9">
    <source>
        <dbReference type="ARBA" id="ARBA00023004"/>
    </source>
</evidence>
<evidence type="ECO:0000256" key="4">
    <source>
        <dbReference type="ARBA" id="ARBA00022723"/>
    </source>
</evidence>
<keyword evidence="15" id="KW-0863">Zinc-finger</keyword>
<evidence type="ECO:0000256" key="1">
    <source>
        <dbReference type="ARBA" id="ARBA00001954"/>
    </source>
</evidence>
<dbReference type="SMART" id="SM00545">
    <property type="entry name" value="JmjN"/>
    <property type="match status" value="1"/>
</dbReference>
<evidence type="ECO:0000256" key="15">
    <source>
        <dbReference type="PROSITE-ProRule" id="PRU00042"/>
    </source>
</evidence>
<feature type="compositionally biased region" description="Gly residues" evidence="16">
    <location>
        <begin position="520"/>
        <end position="531"/>
    </location>
</feature>
<evidence type="ECO:0000256" key="8">
    <source>
        <dbReference type="ARBA" id="ARBA00023002"/>
    </source>
</evidence>
<keyword evidence="8" id="KW-0560">Oxidoreductase</keyword>
<evidence type="ECO:0000313" key="20">
    <source>
        <dbReference type="Proteomes" id="UP000504634"/>
    </source>
</evidence>
<gene>
    <name evidence="21" type="primary">LOC115624987</name>
</gene>
<dbReference type="GO" id="GO:0010468">
    <property type="term" value="P:regulation of gene expression"/>
    <property type="evidence" value="ECO:0007669"/>
    <property type="project" value="TreeGrafter"/>
</dbReference>
<feature type="compositionally biased region" description="Basic residues" evidence="16">
    <location>
        <begin position="1102"/>
        <end position="1115"/>
    </location>
</feature>
<evidence type="ECO:0000256" key="10">
    <source>
        <dbReference type="ARBA" id="ARBA00023015"/>
    </source>
</evidence>
<dbReference type="InterPro" id="IPR003347">
    <property type="entry name" value="JmjC_dom"/>
</dbReference>
<feature type="compositionally biased region" description="Acidic residues" evidence="16">
    <location>
        <begin position="452"/>
        <end position="463"/>
    </location>
</feature>
<sequence length="1514" mass="168192">MKQTSHCKMSDIPRIMVFRPTWEEFKDFPKYIAYMESQGAHKAGLAKVVPPPEWVPRKSGYSDLDALNVTIPAPICQVVTGKQGYYQQINIQKKPLTVKQFGELASTERYATPKHFDYEDLERKYWKNITYVAPIYGADVSGSITDPDQDSWNINRLGTILDFVNKDYNIQIDGVNTAYLYFGMWKTTFAWHTEDMDLYSINYLHFGAPKTWYVVPPEYGRKLEKVANQYFPASYKNCNAYLRHKMTLISPQILKQHDVPVSKITQESGEIMITFPFGYHAGFNHGFNCAESTNFAMERWIEYGKRATQCTCSNDMVKISMDTFVKRFQSERYESWLEGRDVGKHPEDPPNGVPTPAPLPPHLDVLLCDKKMKKQCNPTKAKSFKERNPDLDLDEIQQNPNVPDDVKAMLKESALTLDASELEGENEYQNEDAMSLQSPADLKTRQELLEYIDDGTEDDDEEEDFKRRKQKRRYDADYDDDWLASKRRTHSRNSSRGRSPRAKDDRSISPASSTSSTSRGGRGARGAGKVGGSTPRKTPTRRKKDSKANSSRNSPLASATAAAAASPTSTSGAAAITTSTTSTALAKVAAEESELNTTASVKSGGGDAKRRINEQQQQLQFMQQPRKFEGKIPKLSQQSNIATISASATTPPPLATSSSQEQKQQQFVYTTMLPAATTLNGIPQQQQQQQQQHQAPSPASQQQYGGCNNNNMTTDGNVFQLQSEILCDANGQASSATATYQATASPTHQQQQQQNVATSTATVTDNVVTTISSSSILHPNTGANAITTHAQQQPQYHYITTTGEDGQTPTTIVFENYNGGMPSVTTAATPVPQNSTTTTALVNSDGTIIEFDGNTYEEYHVLKSEPGSSDCLSNGSSAVAADIIKYEPQHGSTDDDNAIQVKYEEQSMDQDQEYEEYQVIKTEAEEEAEQAVPGTTTYTITTTTHDELNDQTITETVSNVVNNSGLPNILPKTASNVVKQKRKRKTRVIAEDEQGEYLEKMSVRGLDIARYEHIIDGVAYCLVCAKNDIFKTFKNKYSFQRHAYLFHEGQNRKIFACPICNKEFSRPDKMKMHKKDKHGDVPMPVSTQTTPNKPEAGTPGAKRSRTSRTPRSRKPKVGDSTTPATPSATKKRLAQIDRVLDDVQNSDVVPVTTQQTVTPPQQQQQPQQLQTLPSLDFSGMILPGGAQLALANPGASSTMTLQRGSTTPSGTQAAQPTTTLIYSNQLELQQALLQQQLHGQSIMIQDQAGNLVPLQLDGTQTIYATTPQRPQATTATYQTTSQQQQQQQLQQQLVVQQQQQQQQQQVLKVPTSQQAQQQQPHYELDNVAYLTSTTAATPALPTAAEQQQQQQQQQQHVIGTVQSYQILTPDGLQSFQPKLEATELGDLCPYSMSATATPQYTFTTHASAQQTLNANALDTQQQQQHHQQQSSAHLQQLQQQQQQFAHNPHQQFMELKNELLIKSSDAYALDAASMYHLPFSPTSMINAVNDVNTSSLLETKEISYDISEAVLLAL</sequence>
<dbReference type="GO" id="GO:0048512">
    <property type="term" value="P:circadian behavior"/>
    <property type="evidence" value="ECO:0007669"/>
    <property type="project" value="UniProtKB-ARBA"/>
</dbReference>
<evidence type="ECO:0000256" key="2">
    <source>
        <dbReference type="ARBA" id="ARBA00009711"/>
    </source>
</evidence>
<dbReference type="InterPro" id="IPR036236">
    <property type="entry name" value="Znf_C2H2_sf"/>
</dbReference>
<dbReference type="InterPro" id="IPR003349">
    <property type="entry name" value="JmjN"/>
</dbReference>
<dbReference type="GO" id="GO:0005634">
    <property type="term" value="C:nucleus"/>
    <property type="evidence" value="ECO:0007669"/>
    <property type="project" value="TreeGrafter"/>
</dbReference>
<organism evidence="20 21">
    <name type="scientific">Drosophila lebanonensis</name>
    <name type="common">Fruit fly</name>
    <name type="synonym">Scaptodrosophila lebanonensis</name>
    <dbReference type="NCBI Taxonomy" id="7225"/>
    <lineage>
        <taxon>Eukaryota</taxon>
        <taxon>Metazoa</taxon>
        <taxon>Ecdysozoa</taxon>
        <taxon>Arthropoda</taxon>
        <taxon>Hexapoda</taxon>
        <taxon>Insecta</taxon>
        <taxon>Pterygota</taxon>
        <taxon>Neoptera</taxon>
        <taxon>Endopterygota</taxon>
        <taxon>Diptera</taxon>
        <taxon>Brachycera</taxon>
        <taxon>Muscomorpha</taxon>
        <taxon>Ephydroidea</taxon>
        <taxon>Drosophilidae</taxon>
        <taxon>Scaptodrosophila</taxon>
    </lineage>
</organism>
<feature type="compositionally biased region" description="Polar residues" evidence="16">
    <location>
        <begin position="1119"/>
        <end position="1128"/>
    </location>
</feature>
<evidence type="ECO:0000256" key="16">
    <source>
        <dbReference type="SAM" id="MobiDB-lite"/>
    </source>
</evidence>
<comment type="function">
    <text evidence="14">Probable histone demethylase that specifically demethylates 'Lys-9' and 'Lys-36' residues of histone H3, thereby playing a central role in histone code. Demethylation of Lys residue generates formaldehyde and succinate.</text>
</comment>
<feature type="compositionally biased region" description="Low complexity" evidence="16">
    <location>
        <begin position="684"/>
        <end position="703"/>
    </location>
</feature>
<accession>A0A6J2TL31</accession>
<protein>
    <recommendedName>
        <fullName evidence="3">[histone H3]-trimethyl-L-lysine(9) demethylase</fullName>
        <ecNumber evidence="3">1.14.11.66</ecNumber>
    </recommendedName>
</protein>
<evidence type="ECO:0000259" key="17">
    <source>
        <dbReference type="PROSITE" id="PS50157"/>
    </source>
</evidence>
<dbReference type="PANTHER" id="PTHR10694">
    <property type="entry name" value="LYSINE-SPECIFIC DEMETHYLASE"/>
    <property type="match status" value="1"/>
</dbReference>
<evidence type="ECO:0000256" key="7">
    <source>
        <dbReference type="ARBA" id="ARBA00022964"/>
    </source>
</evidence>
<feature type="compositionally biased region" description="Low complexity" evidence="16">
    <location>
        <begin position="509"/>
        <end position="519"/>
    </location>
</feature>
<feature type="region of interest" description="Disordered" evidence="16">
    <location>
        <begin position="1068"/>
        <end position="1132"/>
    </location>
</feature>
<dbReference type="PANTHER" id="PTHR10694:SF129">
    <property type="entry name" value="LYSINE-SPECIFIC DEMETHYLASE 4B-RELATED"/>
    <property type="match status" value="1"/>
</dbReference>
<dbReference type="GeneID" id="115624987"/>
<evidence type="ECO:0000259" key="18">
    <source>
        <dbReference type="PROSITE" id="PS51183"/>
    </source>
</evidence>
<dbReference type="FunFam" id="2.60.120.650:FF:000048">
    <property type="entry name" value="Lysine-specific demethylase 4A"/>
    <property type="match status" value="1"/>
</dbReference>
<comment type="similarity">
    <text evidence="2">Belongs to the JHDM3 histone demethylase family.</text>
</comment>
<dbReference type="SUPFAM" id="SSF51197">
    <property type="entry name" value="Clavaminate synthase-like"/>
    <property type="match status" value="1"/>
</dbReference>
<dbReference type="PROSITE" id="PS51184">
    <property type="entry name" value="JMJC"/>
    <property type="match status" value="1"/>
</dbReference>
<evidence type="ECO:0000256" key="5">
    <source>
        <dbReference type="ARBA" id="ARBA00022833"/>
    </source>
</evidence>
<feature type="domain" description="C2H2-type" evidence="17">
    <location>
        <begin position="1055"/>
        <end position="1082"/>
    </location>
</feature>
<proteinExistence type="inferred from homology"/>
<evidence type="ECO:0000259" key="19">
    <source>
        <dbReference type="PROSITE" id="PS51184"/>
    </source>
</evidence>
<dbReference type="CTD" id="23030"/>
<dbReference type="PROSITE" id="PS51183">
    <property type="entry name" value="JMJN"/>
    <property type="match status" value="1"/>
</dbReference>
<dbReference type="SMART" id="SM00558">
    <property type="entry name" value="JmjC"/>
    <property type="match status" value="1"/>
</dbReference>
<keyword evidence="5" id="KW-0862">Zinc</keyword>
<keyword evidence="20" id="KW-1185">Reference proteome</keyword>
<dbReference type="RefSeq" id="XP_030375712.1">
    <property type="nucleotide sequence ID" value="XM_030519852.1"/>
</dbReference>
<keyword evidence="7" id="KW-0223">Dioxygenase</keyword>
<feature type="compositionally biased region" description="Low complexity" evidence="16">
    <location>
        <begin position="557"/>
        <end position="576"/>
    </location>
</feature>
<keyword evidence="12" id="KW-0539">Nucleus</keyword>
<dbReference type="GO" id="GO:0000785">
    <property type="term" value="C:chromatin"/>
    <property type="evidence" value="ECO:0007669"/>
    <property type="project" value="TreeGrafter"/>
</dbReference>
<feature type="region of interest" description="Disordered" evidence="16">
    <location>
        <begin position="1417"/>
        <end position="1445"/>
    </location>
</feature>
<dbReference type="PROSITE" id="PS50157">
    <property type="entry name" value="ZINC_FINGER_C2H2_2"/>
    <property type="match status" value="1"/>
</dbReference>
<evidence type="ECO:0000256" key="13">
    <source>
        <dbReference type="ARBA" id="ARBA00049349"/>
    </source>
</evidence>
<evidence type="ECO:0000313" key="21">
    <source>
        <dbReference type="RefSeq" id="XP_030375712.1"/>
    </source>
</evidence>
<comment type="cofactor">
    <cofactor evidence="1">
        <name>Fe(2+)</name>
        <dbReference type="ChEBI" id="CHEBI:29033"/>
    </cofactor>
</comment>
<keyword evidence="6" id="KW-0156">Chromatin regulator</keyword>
<dbReference type="Pfam" id="PF02373">
    <property type="entry name" value="JmjC"/>
    <property type="match status" value="1"/>
</dbReference>
<dbReference type="GO" id="GO:0008270">
    <property type="term" value="F:zinc ion binding"/>
    <property type="evidence" value="ECO:0007669"/>
    <property type="project" value="UniProtKB-KW"/>
</dbReference>
<dbReference type="GO" id="GO:0140684">
    <property type="term" value="F:histone H3K9me2/H3K9me3 demethylase activity"/>
    <property type="evidence" value="ECO:0007669"/>
    <property type="project" value="UniProtKB-EC"/>
</dbReference>
<evidence type="ECO:0000256" key="11">
    <source>
        <dbReference type="ARBA" id="ARBA00023163"/>
    </source>
</evidence>
<name>A0A6J2TL31_DROLE</name>
<feature type="region of interest" description="Disordered" evidence="16">
    <location>
        <begin position="452"/>
        <end position="576"/>
    </location>
</feature>
<dbReference type="Pfam" id="PF02375">
    <property type="entry name" value="JmjN"/>
    <property type="match status" value="1"/>
</dbReference>
<feature type="region of interest" description="Disordered" evidence="16">
    <location>
        <begin position="422"/>
        <end position="441"/>
    </location>
</feature>
<dbReference type="Gene3D" id="3.30.160.60">
    <property type="entry name" value="Classic Zinc Finger"/>
    <property type="match status" value="1"/>
</dbReference>
<keyword evidence="9" id="KW-0408">Iron</keyword>
<feature type="compositionally biased region" description="Basic residues" evidence="16">
    <location>
        <begin position="485"/>
        <end position="500"/>
    </location>
</feature>
<keyword evidence="10" id="KW-0805">Transcription regulation</keyword>